<evidence type="ECO:0000313" key="2">
    <source>
        <dbReference type="Proteomes" id="UP000240461"/>
    </source>
</evidence>
<proteinExistence type="predicted"/>
<dbReference type="EMBL" id="KM982402">
    <property type="protein sequence ID" value="AKI80538.1"/>
    <property type="molecule type" value="Genomic_DNA"/>
</dbReference>
<accession>A0A0G2Y418</accession>
<reference evidence="1 2" key="1">
    <citation type="submission" date="2014-10" db="EMBL/GenBank/DDBJ databases">
        <title>Pan-genome analysis of Brazilian lineage A amoebal mimiviruses.</title>
        <authorList>
            <person name="Assis F.L."/>
            <person name="Abrahao J.S."/>
            <person name="Kroon E.G."/>
            <person name="Dornas F.P."/>
            <person name="Andrade K.R."/>
            <person name="Borato P.V.M."/>
            <person name="Pilotto M.R."/>
            <person name="Benamar S."/>
            <person name="LaScola B."/>
            <person name="Colson P."/>
        </authorList>
    </citation>
    <scope>NUCLEOTIDE SEQUENCE [LARGE SCALE GENOMIC DNA]</scope>
    <source>
        <strain evidence="1 2">Kroon</strain>
    </source>
</reference>
<keyword evidence="2" id="KW-1185">Reference proteome</keyword>
<sequence>MNNEINHEANHVSYIINTNDTDWYIQHKKRKYRQNPSDARYGLRCCSAGLPVGFG</sequence>
<organism evidence="1 2">
    <name type="scientific">Acanthamoeba polyphaga mimivirus Kroon</name>
    <dbReference type="NCBI Taxonomy" id="3069720"/>
    <lineage>
        <taxon>Viruses</taxon>
        <taxon>Varidnaviria</taxon>
        <taxon>Bamfordvirae</taxon>
        <taxon>Nucleocytoviricota</taxon>
        <taxon>Megaviricetes</taxon>
        <taxon>Imitervirales</taxon>
        <taxon>Mimiviridae</taxon>
        <taxon>Megamimivirinae</taxon>
        <taxon>Mimivirus</taxon>
        <taxon>Mimivirus lagoaense</taxon>
    </lineage>
</organism>
<protein>
    <submittedName>
        <fullName evidence="1">Uncharacterized protein</fullName>
    </submittedName>
</protein>
<evidence type="ECO:0000313" key="1">
    <source>
        <dbReference type="EMBL" id="AKI80538.1"/>
    </source>
</evidence>
<dbReference type="Proteomes" id="UP000240461">
    <property type="component" value="Segment"/>
</dbReference>
<name>A0A0G2Y418_9VIRU</name>
<dbReference type="KEGG" id="vg:80514336"/>